<dbReference type="SMART" id="SM00450">
    <property type="entry name" value="RHOD"/>
    <property type="match status" value="1"/>
</dbReference>
<dbReference type="Gene3D" id="3.40.250.10">
    <property type="entry name" value="Rhodanese-like domain"/>
    <property type="match status" value="1"/>
</dbReference>
<dbReference type="PANTHER" id="PTHR44086">
    <property type="entry name" value="THIOSULFATE SULFURTRANSFERASE RDL2, MITOCHONDRIAL-RELATED"/>
    <property type="match status" value="1"/>
</dbReference>
<organism evidence="3 4">
    <name type="scientific">Lelliottia amnigena</name>
    <name type="common">Enterobacter amnigenus</name>
    <dbReference type="NCBI Taxonomy" id="61646"/>
    <lineage>
        <taxon>Bacteria</taxon>
        <taxon>Pseudomonadati</taxon>
        <taxon>Pseudomonadota</taxon>
        <taxon>Gammaproteobacteria</taxon>
        <taxon>Enterobacterales</taxon>
        <taxon>Enterobacteriaceae</taxon>
        <taxon>Lelliottia</taxon>
    </lineage>
</organism>
<dbReference type="GO" id="GO:0004792">
    <property type="term" value="F:thiosulfate-cyanide sulfurtransferase activity"/>
    <property type="evidence" value="ECO:0007669"/>
    <property type="project" value="TreeGrafter"/>
</dbReference>
<dbReference type="Gene3D" id="6.10.140.1340">
    <property type="match status" value="1"/>
</dbReference>
<evidence type="ECO:0000313" key="4">
    <source>
        <dbReference type="Proteomes" id="UP000653275"/>
    </source>
</evidence>
<evidence type="ECO:0000256" key="1">
    <source>
        <dbReference type="SAM" id="Phobius"/>
    </source>
</evidence>
<evidence type="ECO:0000313" key="3">
    <source>
        <dbReference type="EMBL" id="MBL5935778.1"/>
    </source>
</evidence>
<dbReference type="SUPFAM" id="SSF52821">
    <property type="entry name" value="Rhodanese/Cell cycle control phosphatase"/>
    <property type="match status" value="1"/>
</dbReference>
<feature type="transmembrane region" description="Helical" evidence="1">
    <location>
        <begin position="141"/>
        <end position="166"/>
    </location>
</feature>
<dbReference type="Pfam" id="PF11127">
    <property type="entry name" value="YgaP-like_TM"/>
    <property type="match status" value="1"/>
</dbReference>
<dbReference type="PROSITE" id="PS50206">
    <property type="entry name" value="RHODANESE_3"/>
    <property type="match status" value="1"/>
</dbReference>
<dbReference type="Proteomes" id="UP000653275">
    <property type="component" value="Unassembled WGS sequence"/>
</dbReference>
<feature type="transmembrane region" description="Helical" evidence="1">
    <location>
        <begin position="117"/>
        <end position="135"/>
    </location>
</feature>
<proteinExistence type="predicted"/>
<dbReference type="PANTHER" id="PTHR44086:SF10">
    <property type="entry name" value="THIOSULFATE SULFURTRANSFERASE_RHODANESE-LIKE DOMAIN-CONTAINING PROTEIN 3"/>
    <property type="match status" value="1"/>
</dbReference>
<dbReference type="EMBL" id="JAENMS010000008">
    <property type="protein sequence ID" value="MBL5935778.1"/>
    <property type="molecule type" value="Genomic_DNA"/>
</dbReference>
<comment type="caution">
    <text evidence="3">The sequence shown here is derived from an EMBL/GenBank/DDBJ whole genome shotgun (WGS) entry which is preliminary data.</text>
</comment>
<keyword evidence="1" id="KW-1133">Transmembrane helix</keyword>
<name>A0AAP2AF92_LELAM</name>
<dbReference type="RefSeq" id="WP_131487292.1">
    <property type="nucleotide sequence ID" value="NZ_JAENMR010000008.1"/>
</dbReference>
<dbReference type="Pfam" id="PF00581">
    <property type="entry name" value="Rhodanese"/>
    <property type="match status" value="1"/>
</dbReference>
<dbReference type="AlphaFoldDB" id="A0AAP2AF92"/>
<gene>
    <name evidence="3" type="ORF">I7V27_15150</name>
</gene>
<dbReference type="InterPro" id="IPR021309">
    <property type="entry name" value="YgaP-like_TM"/>
</dbReference>
<feature type="domain" description="Rhodanese" evidence="2">
    <location>
        <begin position="15"/>
        <end position="105"/>
    </location>
</feature>
<keyword evidence="1" id="KW-0812">Transmembrane</keyword>
<protein>
    <submittedName>
        <fullName evidence="3">Rhodanese family protein</fullName>
    </submittedName>
</protein>
<reference evidence="3" key="1">
    <citation type="submission" date="2020-12" db="EMBL/GenBank/DDBJ databases">
        <title>Draft genome sequence of Enterobacter spp., Lelliottia spp. and Serratia spp. isolated from drinking water reservoirs and lakes.</title>
        <authorList>
            <person name="Reitter C."/>
            <person name="Neuhaus K."/>
            <person name="Huegler M."/>
        </authorList>
    </citation>
    <scope>NUCLEOTIDE SEQUENCE</scope>
    <source>
        <strain evidence="3">TZW15</strain>
    </source>
</reference>
<evidence type="ECO:0000259" key="2">
    <source>
        <dbReference type="PROSITE" id="PS50206"/>
    </source>
</evidence>
<sequence>MMPESVSPLEAKKLIEQGALLIDIRDRAEYLREHIPNARSVPLSDIAEGKRVDGAERQPVIFHCQSGMRTAQNATTLINAVNPAPVLLMTGGINAWKSAQLPTTEDKRQPLPVMRQVQIVAGTLILTGVVLGYTVNSGLFLLSGFVGAGLLFAGVSGWCGMASLLLKMPWNRPAK</sequence>
<keyword evidence="1" id="KW-0472">Membrane</keyword>
<dbReference type="InterPro" id="IPR001763">
    <property type="entry name" value="Rhodanese-like_dom"/>
</dbReference>
<dbReference type="InterPro" id="IPR036873">
    <property type="entry name" value="Rhodanese-like_dom_sf"/>
</dbReference>
<accession>A0AAP2AF92</accession>